<dbReference type="PANTHER" id="PTHR43270">
    <property type="entry name" value="BETA-ALA-HIS DIPEPTIDASE"/>
    <property type="match status" value="1"/>
</dbReference>
<dbReference type="Proteomes" id="UP001144191">
    <property type="component" value="Unassembled WGS sequence"/>
</dbReference>
<dbReference type="PANTHER" id="PTHR43270:SF4">
    <property type="entry name" value="CARNOSINE DIPEPTIDASE 2, ISOFORM A"/>
    <property type="match status" value="1"/>
</dbReference>
<comment type="caution">
    <text evidence="5">The sequence shown here is derived from an EMBL/GenBank/DDBJ whole genome shotgun (WGS) entry which is preliminary data.</text>
</comment>
<proteinExistence type="inferred from homology"/>
<protein>
    <submittedName>
        <fullName evidence="5">Metallopeptidase M20</fullName>
    </submittedName>
</protein>
<keyword evidence="3" id="KW-0479">Metal-binding</keyword>
<dbReference type="Gene3D" id="3.30.70.360">
    <property type="match status" value="1"/>
</dbReference>
<evidence type="ECO:0000256" key="3">
    <source>
        <dbReference type="ARBA" id="ARBA00022723"/>
    </source>
</evidence>
<organism evidence="5 6">
    <name type="scientific">Aspergillus niger</name>
    <dbReference type="NCBI Taxonomy" id="5061"/>
    <lineage>
        <taxon>Eukaryota</taxon>
        <taxon>Fungi</taxon>
        <taxon>Dikarya</taxon>
        <taxon>Ascomycota</taxon>
        <taxon>Pezizomycotina</taxon>
        <taxon>Eurotiomycetes</taxon>
        <taxon>Eurotiomycetidae</taxon>
        <taxon>Eurotiales</taxon>
        <taxon>Aspergillaceae</taxon>
        <taxon>Aspergillus</taxon>
        <taxon>Aspergillus subgen. Circumdati</taxon>
    </lineage>
</organism>
<sequence length="237" mass="26044">MTELVIMLSKLADSNGNILIPGINGLVDDVTPDEIAQYEGIDFDMDEFRNTIVSEAAIYGTAKDTLTHRWRYPSITIHGINGADPSPNQTTAICPKVTGKFSIRMVPTMEGKAVKALVVHYLEQKFKKLGSKNTCEVKQFGESAPYWVGNTEDSNFAAGRAATNRVYSTKPDLTREGGSIGATLDIQNALGHDKSIMLLPVGRSDDGAHGPDEKLDRDNYIKGKKLLVAYWWYFANA</sequence>
<dbReference type="InterPro" id="IPR051458">
    <property type="entry name" value="Cyt/Met_Dipeptidase"/>
</dbReference>
<evidence type="ECO:0000313" key="5">
    <source>
        <dbReference type="EMBL" id="GLA46267.1"/>
    </source>
</evidence>
<dbReference type="Pfam" id="PF01546">
    <property type="entry name" value="Peptidase_M20"/>
    <property type="match status" value="1"/>
</dbReference>
<gene>
    <name evidence="5" type="ORF">AnigIFM63604_009739</name>
</gene>
<comment type="similarity">
    <text evidence="1">Belongs to the peptidase M20A family.</text>
</comment>
<reference evidence="5" key="1">
    <citation type="submission" date="2022-07" db="EMBL/GenBank/DDBJ databases">
        <title>Taxonomy of Aspergillus series Nigri: significant species reduction supported by multi-species coalescent approaches.</title>
        <authorList>
            <person name="Bian C."/>
            <person name="Kusuya Y."/>
            <person name="Sklenar F."/>
            <person name="D'hooge E."/>
            <person name="Yaguchi T."/>
            <person name="Takahashi H."/>
            <person name="Hubka V."/>
        </authorList>
    </citation>
    <scope>NUCLEOTIDE SEQUENCE</scope>
    <source>
        <strain evidence="5">IFM 63604</strain>
    </source>
</reference>
<dbReference type="GO" id="GO:0006508">
    <property type="term" value="P:proteolysis"/>
    <property type="evidence" value="ECO:0007669"/>
    <property type="project" value="UniProtKB-KW"/>
</dbReference>
<evidence type="ECO:0000256" key="2">
    <source>
        <dbReference type="ARBA" id="ARBA00022670"/>
    </source>
</evidence>
<keyword evidence="2" id="KW-0645">Protease</keyword>
<keyword evidence="4" id="KW-0378">Hydrolase</keyword>
<dbReference type="AlphaFoldDB" id="A0A9W5ZRK1"/>
<accession>A0A9W5ZRK1</accession>
<dbReference type="GO" id="GO:0046872">
    <property type="term" value="F:metal ion binding"/>
    <property type="evidence" value="ECO:0007669"/>
    <property type="project" value="UniProtKB-KW"/>
</dbReference>
<name>A0A9W5ZRK1_ASPNG</name>
<dbReference type="EMBL" id="BRPB01000007">
    <property type="protein sequence ID" value="GLA46267.1"/>
    <property type="molecule type" value="Genomic_DNA"/>
</dbReference>
<evidence type="ECO:0000256" key="1">
    <source>
        <dbReference type="ARBA" id="ARBA00006247"/>
    </source>
</evidence>
<dbReference type="SUPFAM" id="SSF53187">
    <property type="entry name" value="Zn-dependent exopeptidases"/>
    <property type="match status" value="1"/>
</dbReference>
<dbReference type="InterPro" id="IPR002933">
    <property type="entry name" value="Peptidase_M20"/>
</dbReference>
<evidence type="ECO:0000256" key="4">
    <source>
        <dbReference type="ARBA" id="ARBA00022801"/>
    </source>
</evidence>
<evidence type="ECO:0000313" key="6">
    <source>
        <dbReference type="Proteomes" id="UP001144191"/>
    </source>
</evidence>
<dbReference type="GO" id="GO:0008233">
    <property type="term" value="F:peptidase activity"/>
    <property type="evidence" value="ECO:0007669"/>
    <property type="project" value="UniProtKB-KW"/>
</dbReference>
<dbReference type="Gene3D" id="3.40.630.10">
    <property type="entry name" value="Zn peptidases"/>
    <property type="match status" value="1"/>
</dbReference>